<proteinExistence type="predicted"/>
<dbReference type="Gene3D" id="3.40.50.150">
    <property type="entry name" value="Vaccinia Virus protein VP39"/>
    <property type="match status" value="2"/>
</dbReference>
<dbReference type="EMBL" id="SIDB01000004">
    <property type="protein sequence ID" value="KAI3433661.1"/>
    <property type="molecule type" value="Genomic_DNA"/>
</dbReference>
<dbReference type="InterPro" id="IPR050508">
    <property type="entry name" value="Methyltransf_Superfamily"/>
</dbReference>
<dbReference type="PANTHER" id="PTHR42912:SF80">
    <property type="entry name" value="METHYLTRANSFERASE DOMAIN-CONTAINING PROTEIN"/>
    <property type="match status" value="1"/>
</dbReference>
<feature type="compositionally biased region" description="Polar residues" evidence="1">
    <location>
        <begin position="193"/>
        <end position="202"/>
    </location>
</feature>
<dbReference type="InterPro" id="IPR029063">
    <property type="entry name" value="SAM-dependent_MTases_sf"/>
</dbReference>
<keyword evidence="3" id="KW-1185">Reference proteome</keyword>
<dbReference type="PANTHER" id="PTHR42912">
    <property type="entry name" value="METHYLTRANSFERASE"/>
    <property type="match status" value="1"/>
</dbReference>
<accession>A0A9D4TSY2</accession>
<dbReference type="OrthoDB" id="416496at2759"/>
<reference evidence="2" key="2">
    <citation type="submission" date="2020-11" db="EMBL/GenBank/DDBJ databases">
        <authorList>
            <person name="Cecchin M."/>
            <person name="Marcolungo L."/>
            <person name="Rossato M."/>
            <person name="Girolomoni L."/>
            <person name="Cosentino E."/>
            <person name="Cuine S."/>
            <person name="Li-Beisson Y."/>
            <person name="Delledonne M."/>
            <person name="Ballottari M."/>
        </authorList>
    </citation>
    <scope>NUCLEOTIDE SEQUENCE</scope>
    <source>
        <strain evidence="2">211/11P</strain>
        <tissue evidence="2">Whole cell</tissue>
    </source>
</reference>
<feature type="region of interest" description="Disordered" evidence="1">
    <location>
        <begin position="192"/>
        <end position="229"/>
    </location>
</feature>
<organism evidence="2 3">
    <name type="scientific">Chlorella vulgaris</name>
    <name type="common">Green alga</name>
    <dbReference type="NCBI Taxonomy" id="3077"/>
    <lineage>
        <taxon>Eukaryota</taxon>
        <taxon>Viridiplantae</taxon>
        <taxon>Chlorophyta</taxon>
        <taxon>core chlorophytes</taxon>
        <taxon>Trebouxiophyceae</taxon>
        <taxon>Chlorellales</taxon>
        <taxon>Chlorellaceae</taxon>
        <taxon>Chlorella clade</taxon>
        <taxon>Chlorella</taxon>
    </lineage>
</organism>
<dbReference type="GO" id="GO:0008168">
    <property type="term" value="F:methyltransferase activity"/>
    <property type="evidence" value="ECO:0007669"/>
    <property type="project" value="TreeGrafter"/>
</dbReference>
<evidence type="ECO:0000313" key="2">
    <source>
        <dbReference type="EMBL" id="KAI3433661.1"/>
    </source>
</evidence>
<evidence type="ECO:0008006" key="4">
    <source>
        <dbReference type="Google" id="ProtNLM"/>
    </source>
</evidence>
<name>A0A9D4TSY2_CHLVU</name>
<feature type="compositionally biased region" description="Low complexity" evidence="1">
    <location>
        <begin position="205"/>
        <end position="215"/>
    </location>
</feature>
<dbReference type="AlphaFoldDB" id="A0A9D4TSY2"/>
<protein>
    <recommendedName>
        <fullName evidence="4">S-adenosyl-L-methionine-dependent methyltransferase</fullName>
    </recommendedName>
</protein>
<dbReference type="SUPFAM" id="SSF53335">
    <property type="entry name" value="S-adenosyl-L-methionine-dependent methyltransferases"/>
    <property type="match status" value="1"/>
</dbReference>
<dbReference type="Proteomes" id="UP001055712">
    <property type="component" value="Unassembled WGS sequence"/>
</dbReference>
<reference evidence="2" key="1">
    <citation type="journal article" date="2019" name="Plant J.">
        <title>Chlorella vulgaris genome assembly and annotation reveals the molecular basis for metabolic acclimation to high light conditions.</title>
        <authorList>
            <person name="Cecchin M."/>
            <person name="Marcolungo L."/>
            <person name="Rossato M."/>
            <person name="Girolomoni L."/>
            <person name="Cosentino E."/>
            <person name="Cuine S."/>
            <person name="Li-Beisson Y."/>
            <person name="Delledonne M."/>
            <person name="Ballottari M."/>
        </authorList>
    </citation>
    <scope>NUCLEOTIDE SEQUENCE</scope>
    <source>
        <strain evidence="2">211/11P</strain>
    </source>
</reference>
<comment type="caution">
    <text evidence="2">The sequence shown here is derived from an EMBL/GenBank/DDBJ whole genome shotgun (WGS) entry which is preliminary data.</text>
</comment>
<sequence>MVRVAPSTIAKGVGVYFAAAVGGYLYLRSAKAPAPSPCGCGGKHGSQQGRADDPVAEASEQETFDRLADYYDSCINLDETVMGIKLMRRWLVRQAEGDVLEVSAGTGRNLPYYNHTRLRSLTLTDTSRAMLVNAADKHAAQVAPGADAALVRFELADAQHLTSLASSSNNSSGGSDRNLSSAPLADIPALQGQEGSEVQQDEQVAPAPASAAAAAGTVRRPPLRQQRTFPPHSFDVVVDTFGLCSQRDPVTALKEMARVCKPGGRILLLQHGKAKASWLNRVLDDGAREHHSKWGCWWNRDIEQIVRQAGLEVDSMSRWHFGTTYLLVARPTAAAAPAGSSAQQLKAPG</sequence>
<evidence type="ECO:0000256" key="1">
    <source>
        <dbReference type="SAM" id="MobiDB-lite"/>
    </source>
</evidence>
<evidence type="ECO:0000313" key="3">
    <source>
        <dbReference type="Proteomes" id="UP001055712"/>
    </source>
</evidence>
<dbReference type="Pfam" id="PF13489">
    <property type="entry name" value="Methyltransf_23"/>
    <property type="match status" value="1"/>
</dbReference>
<gene>
    <name evidence="2" type="ORF">D9Q98_003470</name>
</gene>